<proteinExistence type="predicted"/>
<name>A0A9W8L9N2_9FUNG</name>
<gene>
    <name evidence="2" type="ORF">GGI19_005101</name>
</gene>
<dbReference type="Proteomes" id="UP001140011">
    <property type="component" value="Unassembled WGS sequence"/>
</dbReference>
<reference evidence="2" key="1">
    <citation type="submission" date="2022-07" db="EMBL/GenBank/DDBJ databases">
        <title>Phylogenomic reconstructions and comparative analyses of Kickxellomycotina fungi.</title>
        <authorList>
            <person name="Reynolds N.K."/>
            <person name="Stajich J.E."/>
            <person name="Barry K."/>
            <person name="Grigoriev I.V."/>
            <person name="Crous P."/>
            <person name="Smith M.E."/>
        </authorList>
    </citation>
    <scope>NUCLEOTIDE SEQUENCE</scope>
    <source>
        <strain evidence="2">BCRC 34297</strain>
    </source>
</reference>
<evidence type="ECO:0000313" key="2">
    <source>
        <dbReference type="EMBL" id="KAJ2750449.1"/>
    </source>
</evidence>
<evidence type="ECO:0000256" key="1">
    <source>
        <dbReference type="SAM" id="MobiDB-lite"/>
    </source>
</evidence>
<accession>A0A9W8L9N2</accession>
<dbReference type="OrthoDB" id="5584209at2759"/>
<protein>
    <submittedName>
        <fullName evidence="2">Uncharacterized protein</fullName>
    </submittedName>
</protein>
<feature type="compositionally biased region" description="Basic and acidic residues" evidence="1">
    <location>
        <begin position="225"/>
        <end position="234"/>
    </location>
</feature>
<comment type="caution">
    <text evidence="2">The sequence shown here is derived from an EMBL/GenBank/DDBJ whole genome shotgun (WGS) entry which is preliminary data.</text>
</comment>
<dbReference type="AlphaFoldDB" id="A0A9W8L9N2"/>
<dbReference type="EMBL" id="JANBUH010000560">
    <property type="protein sequence ID" value="KAJ2750449.1"/>
    <property type="molecule type" value="Genomic_DNA"/>
</dbReference>
<feature type="non-terminal residue" evidence="2">
    <location>
        <position position="234"/>
    </location>
</feature>
<sequence length="234" mass="26157">MESTPFDCLRSSMDQLATTQQLLLACMDTPEQAVWTQPNHPAGIEDGAIDVGTVEPLTYTQLDEIKRDVNEFKSTWESLREQYPPGKSDFAPLSFTASSWTAIASTNINGLDDDLETDETYSQSTTMTAYGVNLLRKALAGPQVDRRMTQQVYNLLATLCAMLTDSQDRHKSKVTRAVGEKVEAFKRARTMDENMHTVSAGIHKRAKRSEHTLDGEQPVHTPKVSRRDSAMYLP</sequence>
<evidence type="ECO:0000313" key="3">
    <source>
        <dbReference type="Proteomes" id="UP001140011"/>
    </source>
</evidence>
<feature type="region of interest" description="Disordered" evidence="1">
    <location>
        <begin position="205"/>
        <end position="234"/>
    </location>
</feature>
<organism evidence="2 3">
    <name type="scientific">Coemansia pectinata</name>
    <dbReference type="NCBI Taxonomy" id="1052879"/>
    <lineage>
        <taxon>Eukaryota</taxon>
        <taxon>Fungi</taxon>
        <taxon>Fungi incertae sedis</taxon>
        <taxon>Zoopagomycota</taxon>
        <taxon>Kickxellomycotina</taxon>
        <taxon>Kickxellomycetes</taxon>
        <taxon>Kickxellales</taxon>
        <taxon>Kickxellaceae</taxon>
        <taxon>Coemansia</taxon>
    </lineage>
</organism>
<keyword evidence="3" id="KW-1185">Reference proteome</keyword>